<dbReference type="CDD" id="cd16647">
    <property type="entry name" value="mRING-HC-C3HC5_NEU1"/>
    <property type="match status" value="1"/>
</dbReference>
<keyword evidence="1 3" id="KW-0863">Zinc-finger</keyword>
<feature type="domain" description="RING-type" evidence="5">
    <location>
        <begin position="659"/>
        <end position="700"/>
    </location>
</feature>
<dbReference type="EMBL" id="CAXLJM020000013">
    <property type="protein sequence ID" value="CAL8078335.1"/>
    <property type="molecule type" value="Genomic_DNA"/>
</dbReference>
<evidence type="ECO:0000256" key="4">
    <source>
        <dbReference type="SAM" id="MobiDB-lite"/>
    </source>
</evidence>
<dbReference type="Gene3D" id="3.30.40.10">
    <property type="entry name" value="Zinc/RING finger domain, C3HC4 (zinc finger)"/>
    <property type="match status" value="1"/>
</dbReference>
<organism evidence="7 8">
    <name type="scientific">Orchesella dallaii</name>
    <dbReference type="NCBI Taxonomy" id="48710"/>
    <lineage>
        <taxon>Eukaryota</taxon>
        <taxon>Metazoa</taxon>
        <taxon>Ecdysozoa</taxon>
        <taxon>Arthropoda</taxon>
        <taxon>Hexapoda</taxon>
        <taxon>Collembola</taxon>
        <taxon>Entomobryomorpha</taxon>
        <taxon>Entomobryoidea</taxon>
        <taxon>Orchesellidae</taxon>
        <taxon>Orchesellinae</taxon>
        <taxon>Orchesella</taxon>
    </lineage>
</organism>
<evidence type="ECO:0000259" key="6">
    <source>
        <dbReference type="PROSITE" id="PS51065"/>
    </source>
</evidence>
<evidence type="ECO:0000313" key="7">
    <source>
        <dbReference type="EMBL" id="CAL8078335.1"/>
    </source>
</evidence>
<name>A0ABP1PUS8_9HEXA</name>
<keyword evidence="8" id="KW-1185">Reference proteome</keyword>
<dbReference type="InterPro" id="IPR013083">
    <property type="entry name" value="Znf_RING/FYVE/PHD"/>
</dbReference>
<dbReference type="SMART" id="SM00588">
    <property type="entry name" value="NEUZ"/>
    <property type="match status" value="2"/>
</dbReference>
<dbReference type="InterPro" id="IPR037962">
    <property type="entry name" value="Neuralized"/>
</dbReference>
<feature type="domain" description="NHR" evidence="6">
    <location>
        <begin position="183"/>
        <end position="337"/>
    </location>
</feature>
<feature type="compositionally biased region" description="Polar residues" evidence="4">
    <location>
        <begin position="346"/>
        <end position="363"/>
    </location>
</feature>
<proteinExistence type="predicted"/>
<dbReference type="PANTHER" id="PTHR12429:SF6">
    <property type="entry name" value="PROTEIN NEURALIZED"/>
    <property type="match status" value="1"/>
</dbReference>
<evidence type="ECO:0000256" key="2">
    <source>
        <dbReference type="ARBA" id="ARBA00022833"/>
    </source>
</evidence>
<dbReference type="InterPro" id="IPR006573">
    <property type="entry name" value="NHR_dom"/>
</dbReference>
<evidence type="ECO:0000256" key="1">
    <source>
        <dbReference type="ARBA" id="ARBA00022771"/>
    </source>
</evidence>
<dbReference type="InterPro" id="IPR001841">
    <property type="entry name" value="Znf_RING"/>
</dbReference>
<feature type="domain" description="NHR" evidence="6">
    <location>
        <begin position="397"/>
        <end position="553"/>
    </location>
</feature>
<dbReference type="Pfam" id="PF13920">
    <property type="entry name" value="zf-C3HC4_3"/>
    <property type="match status" value="1"/>
</dbReference>
<accession>A0ABP1PUS8</accession>
<gene>
    <name evidence="7" type="ORF">ODALV1_LOCUS4068</name>
</gene>
<evidence type="ECO:0000259" key="5">
    <source>
        <dbReference type="PROSITE" id="PS50089"/>
    </source>
</evidence>
<dbReference type="InterPro" id="IPR043136">
    <property type="entry name" value="B30.2/SPRY_sf"/>
</dbReference>
<evidence type="ECO:0008006" key="9">
    <source>
        <dbReference type="Google" id="ProtNLM"/>
    </source>
</evidence>
<sequence length="712" mass="78021">MAAADYSYVESSKPLYFKSNSSELYETCGGRNMGVLVTGPWPMSQPIYDQPSTVSVSLPSSCSRRSVRQSKECLSCHHHQVVHHHHHHCEAPVQNVRPFSVPPSLGMLSGSMSCADSNHMELMPLNCNTQPPIPCRATLNELHPASPPTCVPWLKKMKVIKKIQRKIGIGNRGGGISPNNLPPLLFNNVHGENVTISHNGAVAKRTNSFCRGIVFSDRAVKISEKVCIKFVEISKSWSGVLRFGFTSHDPSTLRNALPRYACPDLTSKPGFWAKAFSDMYVKKDAILYFYVNAAGDVYFGINGEEKGLFFSGVDTRGPLWVLIDIYGNTTGLEFVDPRAQLNNSRSNVSEVQVAHSPSTSIQSEPLPLSSPPPQNDPYKLTGSAVVKVMAKFPNLVLNVDHFNPITKGKHAIVLGSVGRRREGEYSNAYLFPNQPLRPGETIVVCVHEVDYAYASSMAFGLTSCNPKEISHVGFPNDAYRLLDRPEYWVVEKDVANSPPEGAVIGFTLTPDGEVIMKKNDEAPKLLMHVDNSVPLYPFFDLYGTTTQIQLAGIVPASYYRPRLPVENARCRVELPRSSSMQASASPYTSLIRNVPHSVSAVNCSPAKVGASSSSSAASLAAMSANEKNMATYATLNKKVSGPSISPAPSRDAPNWSVECVACCERPVDSVFYSCGHMCMCYQCAVEYWKTKEKGCCPICRATISDVIRTYKS</sequence>
<evidence type="ECO:0000256" key="3">
    <source>
        <dbReference type="PROSITE-ProRule" id="PRU00175"/>
    </source>
</evidence>
<dbReference type="PROSITE" id="PS50089">
    <property type="entry name" value="ZF_RING_2"/>
    <property type="match status" value="1"/>
</dbReference>
<keyword evidence="1 3" id="KW-0479">Metal-binding</keyword>
<dbReference type="SUPFAM" id="SSF57850">
    <property type="entry name" value="RING/U-box"/>
    <property type="match status" value="1"/>
</dbReference>
<reference evidence="7 8" key="1">
    <citation type="submission" date="2024-08" db="EMBL/GenBank/DDBJ databases">
        <authorList>
            <person name="Cucini C."/>
            <person name="Frati F."/>
        </authorList>
    </citation>
    <scope>NUCLEOTIDE SEQUENCE [LARGE SCALE GENOMIC DNA]</scope>
</reference>
<dbReference type="PROSITE" id="PS51065">
    <property type="entry name" value="NHR"/>
    <property type="match status" value="2"/>
</dbReference>
<dbReference type="Pfam" id="PF07177">
    <property type="entry name" value="Neuralized"/>
    <property type="match status" value="2"/>
</dbReference>
<dbReference type="Proteomes" id="UP001642540">
    <property type="component" value="Unassembled WGS sequence"/>
</dbReference>
<dbReference type="PANTHER" id="PTHR12429">
    <property type="entry name" value="NEURALIZED"/>
    <property type="match status" value="1"/>
</dbReference>
<evidence type="ECO:0000313" key="8">
    <source>
        <dbReference type="Proteomes" id="UP001642540"/>
    </source>
</evidence>
<dbReference type="Gene3D" id="2.60.120.920">
    <property type="match status" value="2"/>
</dbReference>
<keyword evidence="2" id="KW-0862">Zinc</keyword>
<feature type="region of interest" description="Disordered" evidence="4">
    <location>
        <begin position="346"/>
        <end position="374"/>
    </location>
</feature>
<comment type="caution">
    <text evidence="7">The sequence shown here is derived from an EMBL/GenBank/DDBJ whole genome shotgun (WGS) entry which is preliminary data.</text>
</comment>
<protein>
    <recommendedName>
        <fullName evidence="9">Protein neuralized</fullName>
    </recommendedName>
</protein>